<feature type="transmembrane region" description="Helical" evidence="1">
    <location>
        <begin position="21"/>
        <end position="39"/>
    </location>
</feature>
<evidence type="ECO:0000313" key="2">
    <source>
        <dbReference type="EMBL" id="AIW20936.1"/>
    </source>
</evidence>
<sequence>MNILYSYCYIFIWCAGSKVRHLIFVYFGVSVHIFGYIAVVNAIKLFQLVIKFGVWAYSYHNLLINLLIRSRISPNGMVYGKFMMNEFKMHRDEKR</sequence>
<protein>
    <submittedName>
        <fullName evidence="2">Uncharacterized protein</fullName>
    </submittedName>
</protein>
<reference evidence="2 3" key="1">
    <citation type="submission" date="2014-10" db="EMBL/GenBank/DDBJ databases">
        <title>The Complete Genome Sequence for the Shellfish Pathogen Vibrio coralliilyticus RE98 Isolated from a Shellfish Hatchery.</title>
        <authorList>
            <person name="Richards G.P."/>
            <person name="Bono J.L."/>
            <person name="Watson M.A."/>
            <person name="Needleman D.S."/>
        </authorList>
    </citation>
    <scope>NUCLEOTIDE SEQUENCE [LARGE SCALE GENOMIC DNA]</scope>
    <source>
        <strain evidence="2 3">RE98</strain>
    </source>
</reference>
<keyword evidence="1" id="KW-0812">Transmembrane</keyword>
<evidence type="ECO:0000313" key="3">
    <source>
        <dbReference type="Proteomes" id="UP000030081"/>
    </source>
</evidence>
<dbReference type="AlphaFoldDB" id="A0AAN0SGL3"/>
<keyword evidence="1" id="KW-0472">Membrane</keyword>
<dbReference type="KEGG" id="vcy:IX92_18020"/>
<dbReference type="EMBL" id="CP009618">
    <property type="protein sequence ID" value="AIW20936.1"/>
    <property type="molecule type" value="Genomic_DNA"/>
</dbReference>
<evidence type="ECO:0000256" key="1">
    <source>
        <dbReference type="SAM" id="Phobius"/>
    </source>
</evidence>
<keyword evidence="1" id="KW-1133">Transmembrane helix</keyword>
<gene>
    <name evidence="2" type="ORF">IX92_18020</name>
</gene>
<proteinExistence type="predicted"/>
<name>A0AAN0SGL3_9VIBR</name>
<accession>A0AAN0SGL3</accession>
<keyword evidence="3" id="KW-1185">Reference proteome</keyword>
<organism evidence="2 3">
    <name type="scientific">Vibrio coralliilyticus</name>
    <dbReference type="NCBI Taxonomy" id="190893"/>
    <lineage>
        <taxon>Bacteria</taxon>
        <taxon>Pseudomonadati</taxon>
        <taxon>Pseudomonadota</taxon>
        <taxon>Gammaproteobacteria</taxon>
        <taxon>Vibrionales</taxon>
        <taxon>Vibrionaceae</taxon>
        <taxon>Vibrio</taxon>
    </lineage>
</organism>
<dbReference type="Proteomes" id="UP000030081">
    <property type="component" value="Chromosome 2"/>
</dbReference>